<evidence type="ECO:0000256" key="1">
    <source>
        <dbReference type="SAM" id="MobiDB-lite"/>
    </source>
</evidence>
<dbReference type="Proteomes" id="UP000215005">
    <property type="component" value="Chromosome"/>
</dbReference>
<organism evidence="2 3">
    <name type="scientific">Nocardiopsis gilva YIM 90087</name>
    <dbReference type="NCBI Taxonomy" id="1235441"/>
    <lineage>
        <taxon>Bacteria</taxon>
        <taxon>Bacillati</taxon>
        <taxon>Actinomycetota</taxon>
        <taxon>Actinomycetes</taxon>
        <taxon>Streptosporangiales</taxon>
        <taxon>Nocardiopsidaceae</taxon>
        <taxon>Nocardiopsis</taxon>
    </lineage>
</organism>
<sequence>MENCEGVKTLPDTGAKSMGVDWDPGNNNAVQLGLDFGMQVTARDSEVVPTWADYVWAEVQSCGIICTPLDPSYSYVHTDSGW</sequence>
<gene>
    <name evidence="2" type="ORF">CDO52_06980</name>
</gene>
<keyword evidence="3" id="KW-1185">Reference proteome</keyword>
<evidence type="ECO:0000313" key="2">
    <source>
        <dbReference type="EMBL" id="ASU82561.1"/>
    </source>
</evidence>
<evidence type="ECO:0000313" key="3">
    <source>
        <dbReference type="Proteomes" id="UP000215005"/>
    </source>
</evidence>
<name>A0A223S366_9ACTN</name>
<dbReference type="AlphaFoldDB" id="A0A223S366"/>
<feature type="region of interest" description="Disordered" evidence="1">
    <location>
        <begin position="1"/>
        <end position="22"/>
    </location>
</feature>
<reference evidence="2 3" key="1">
    <citation type="submission" date="2017-08" db="EMBL/GenBank/DDBJ databases">
        <title>The complete genome sequence of Nocardiopsis gilva YIM 90087.</title>
        <authorList>
            <person name="Yin M."/>
            <person name="Tang S."/>
        </authorList>
    </citation>
    <scope>NUCLEOTIDE SEQUENCE [LARGE SCALE GENOMIC DNA]</scope>
    <source>
        <strain evidence="2 3">YIM 90087</strain>
    </source>
</reference>
<dbReference type="EMBL" id="CP022753">
    <property type="protein sequence ID" value="ASU82561.1"/>
    <property type="molecule type" value="Genomic_DNA"/>
</dbReference>
<proteinExistence type="predicted"/>
<dbReference type="KEGG" id="ngv:CDO52_06980"/>
<accession>A0A223S366</accession>
<protein>
    <submittedName>
        <fullName evidence="2">Uncharacterized protein</fullName>
    </submittedName>
</protein>